<dbReference type="Gene3D" id="3.30.559.30">
    <property type="entry name" value="Nonribosomal peptide synthetase, condensation domain"/>
    <property type="match status" value="1"/>
</dbReference>
<dbReference type="RefSeq" id="WP_087458980.1">
    <property type="nucleotide sequence ID" value="NZ_CP021434.1"/>
</dbReference>
<keyword evidence="3" id="KW-1185">Reference proteome</keyword>
<dbReference type="PANTHER" id="PTHR45527:SF1">
    <property type="entry name" value="FATTY ACID SYNTHASE"/>
    <property type="match status" value="1"/>
</dbReference>
<dbReference type="GO" id="GO:0031177">
    <property type="term" value="F:phosphopantetheine binding"/>
    <property type="evidence" value="ECO:0007669"/>
    <property type="project" value="TreeGrafter"/>
</dbReference>
<dbReference type="Pfam" id="PF00668">
    <property type="entry name" value="Condensation"/>
    <property type="match status" value="1"/>
</dbReference>
<proteinExistence type="predicted"/>
<dbReference type="GO" id="GO:0009239">
    <property type="term" value="P:enterobactin biosynthetic process"/>
    <property type="evidence" value="ECO:0007669"/>
    <property type="project" value="TreeGrafter"/>
</dbReference>
<evidence type="ECO:0000313" key="3">
    <source>
        <dbReference type="Proteomes" id="UP000195437"/>
    </source>
</evidence>
<dbReference type="AlphaFoldDB" id="A0A1Y0IV28"/>
<dbReference type="EMBL" id="CP021434">
    <property type="protein sequence ID" value="ARU63646.1"/>
    <property type="molecule type" value="Genomic_DNA"/>
</dbReference>
<dbReference type="Proteomes" id="UP000195437">
    <property type="component" value="Chromosome"/>
</dbReference>
<dbReference type="PANTHER" id="PTHR45527">
    <property type="entry name" value="NONRIBOSOMAL PEPTIDE SYNTHETASE"/>
    <property type="match status" value="1"/>
</dbReference>
<dbReference type="GO" id="GO:0005829">
    <property type="term" value="C:cytosol"/>
    <property type="evidence" value="ECO:0007669"/>
    <property type="project" value="TreeGrafter"/>
</dbReference>
<dbReference type="InterPro" id="IPR001242">
    <property type="entry name" value="Condensation_dom"/>
</dbReference>
<dbReference type="OrthoDB" id="2379369at2"/>
<evidence type="ECO:0000259" key="1">
    <source>
        <dbReference type="Pfam" id="PF00668"/>
    </source>
</evidence>
<sequence length="492" mass="56221">MDDLQKRLAALPPEKRKLLEQALKQKGIDVSKAAPLQDRIPVRGHDGPSPLSIDQLRLWESYQATPQDPRHNNYNAQHIRGPLDADALLNAYREIVRRHEAWRTAFRVIDGVPKQVVLPELDVQMERIDLRHLPAEERRAEANRIMVEATRIPFDAATPPLFRIQLLQLDAEEHIKLWVTHHLITDRITYMVTDKELLQYYMSYVTGTPLQLPLPQVQYADWAEWQVNYLQGEVLDELTTFWKGQLAGASMQLELPADHPRPEQMSFEGRRKHFRLPSELFQGINLLAKTEGVTPFMVFLAAYDALLHLYSGQEDIVVGTPYVNRSRMEVKSTVGYFLTPIVFRVDVNGGMTFRELLHKVKDVNVAVHKHADIPFGMLVDLMELPEDPSRHPVFQAMFVHVDVPTVQVLEGMPLSIVDLDIDGSTSKYDIVFAVLDANEEPKGFWEFNADLFEQETIEEIAGDMERLLEAVLQDPGQKLADLPLRVGEGQAR</sequence>
<organism evidence="2 3">
    <name type="scientific">Tumebacillus avium</name>
    <dbReference type="NCBI Taxonomy" id="1903704"/>
    <lineage>
        <taxon>Bacteria</taxon>
        <taxon>Bacillati</taxon>
        <taxon>Bacillota</taxon>
        <taxon>Bacilli</taxon>
        <taxon>Bacillales</taxon>
        <taxon>Alicyclobacillaceae</taxon>
        <taxon>Tumebacillus</taxon>
    </lineage>
</organism>
<dbReference type="CDD" id="cd19531">
    <property type="entry name" value="LCL_NRPS-like"/>
    <property type="match status" value="1"/>
</dbReference>
<evidence type="ECO:0000313" key="2">
    <source>
        <dbReference type="EMBL" id="ARU63646.1"/>
    </source>
</evidence>
<dbReference type="GO" id="GO:0009366">
    <property type="term" value="C:enterobactin synthetase complex"/>
    <property type="evidence" value="ECO:0007669"/>
    <property type="project" value="TreeGrafter"/>
</dbReference>
<protein>
    <recommendedName>
        <fullName evidence="1">Condensation domain-containing protein</fullName>
    </recommendedName>
</protein>
<name>A0A1Y0IV28_9BACL</name>
<accession>A0A1Y0IV28</accession>
<feature type="domain" description="Condensation" evidence="1">
    <location>
        <begin position="50"/>
        <end position="482"/>
    </location>
</feature>
<reference evidence="3" key="1">
    <citation type="submission" date="2017-05" db="EMBL/GenBank/DDBJ databases">
        <authorList>
            <person name="Sung H."/>
        </authorList>
    </citation>
    <scope>NUCLEOTIDE SEQUENCE [LARGE SCALE GENOMIC DNA]</scope>
    <source>
        <strain evidence="3">AR23208</strain>
    </source>
</reference>
<dbReference type="GO" id="GO:0008610">
    <property type="term" value="P:lipid biosynthetic process"/>
    <property type="evidence" value="ECO:0007669"/>
    <property type="project" value="UniProtKB-ARBA"/>
</dbReference>
<dbReference type="SUPFAM" id="SSF52777">
    <property type="entry name" value="CoA-dependent acyltransferases"/>
    <property type="match status" value="2"/>
</dbReference>
<dbReference type="KEGG" id="tum:CBW65_23470"/>
<dbReference type="GO" id="GO:0047527">
    <property type="term" value="F:2,3-dihydroxybenzoate-serine ligase activity"/>
    <property type="evidence" value="ECO:0007669"/>
    <property type="project" value="TreeGrafter"/>
</dbReference>
<dbReference type="InterPro" id="IPR023213">
    <property type="entry name" value="CAT-like_dom_sf"/>
</dbReference>
<dbReference type="Gene3D" id="3.30.559.10">
    <property type="entry name" value="Chloramphenicol acetyltransferase-like domain"/>
    <property type="match status" value="1"/>
</dbReference>
<dbReference type="GO" id="GO:0043041">
    <property type="term" value="P:amino acid activation for nonribosomal peptide biosynthetic process"/>
    <property type="evidence" value="ECO:0007669"/>
    <property type="project" value="TreeGrafter"/>
</dbReference>
<gene>
    <name evidence="2" type="ORF">CBW65_23470</name>
</gene>